<protein>
    <submittedName>
        <fullName evidence="1">Uncharacterized protein</fullName>
    </submittedName>
</protein>
<dbReference type="EMBL" id="CP045226">
    <property type="protein sequence ID" value="QFS43888.1"/>
    <property type="molecule type" value="Genomic_DNA"/>
</dbReference>
<evidence type="ECO:0000313" key="1">
    <source>
        <dbReference type="EMBL" id="QFS43888.1"/>
    </source>
</evidence>
<accession>A0A5P8VTU7</accession>
<evidence type="ECO:0000313" key="2">
    <source>
        <dbReference type="Proteomes" id="UP000326678"/>
    </source>
</evidence>
<keyword evidence="2" id="KW-1185">Reference proteome</keyword>
<name>A0A5P8VTU7_9NOSO</name>
<organism evidence="1 2">
    <name type="scientific">Nostoc sphaeroides CCNUC1</name>
    <dbReference type="NCBI Taxonomy" id="2653204"/>
    <lineage>
        <taxon>Bacteria</taxon>
        <taxon>Bacillati</taxon>
        <taxon>Cyanobacteriota</taxon>
        <taxon>Cyanophyceae</taxon>
        <taxon>Nostocales</taxon>
        <taxon>Nostocaceae</taxon>
        <taxon>Nostoc</taxon>
    </lineage>
</organism>
<reference evidence="1 2" key="1">
    <citation type="submission" date="2019-10" db="EMBL/GenBank/DDBJ databases">
        <title>Genomic and transcriptomic insights into the perfect genentic adaptation of a filamentous nitrogen-fixing cyanobacterium to rice fields.</title>
        <authorList>
            <person name="Chen Z."/>
        </authorList>
    </citation>
    <scope>NUCLEOTIDE SEQUENCE [LARGE SCALE GENOMIC DNA]</scope>
    <source>
        <strain evidence="1">CCNUC1</strain>
    </source>
</reference>
<dbReference type="KEGG" id="nsh:GXM_01361"/>
<proteinExistence type="predicted"/>
<dbReference type="AlphaFoldDB" id="A0A5P8VTU7"/>
<sequence length="44" mass="4569">MSNIADTVATGNQQTIQKIKNAITTTSAGAFSINANKALTEDSK</sequence>
<gene>
    <name evidence="1" type="ORF">GXM_01361</name>
</gene>
<dbReference type="Proteomes" id="UP000326678">
    <property type="component" value="Chromosome Gxm1"/>
</dbReference>